<dbReference type="Proteomes" id="UP000004986">
    <property type="component" value="Unassembled WGS sequence"/>
</dbReference>
<reference evidence="1 2" key="1">
    <citation type="journal article" date="2011" name="PLoS Pathog.">
        <title>Dynamic evolution of pathogenicity revealed by sequencing and comparative genomics of 19 Pseudomonas syringae isolates.</title>
        <authorList>
            <person name="Baltrus D.A."/>
            <person name="Nishimura M.T."/>
            <person name="Romanchuk A."/>
            <person name="Chang J.H."/>
            <person name="Mukhtar M.S."/>
            <person name="Cherkis K."/>
            <person name="Roach J."/>
            <person name="Grant S.R."/>
            <person name="Jones C.D."/>
            <person name="Dangl J.L."/>
        </authorList>
    </citation>
    <scope>NUCLEOTIDE SEQUENCE [LARGE SCALE GENOMIC DNA]</scope>
    <source>
        <strain evidence="1 2">1704B</strain>
    </source>
</reference>
<keyword evidence="2" id="KW-1185">Reference proteome</keyword>
<organism evidence="1 2">
    <name type="scientific">Pseudomonas syringae pv. pisi str. 1704B</name>
    <dbReference type="NCBI Taxonomy" id="629263"/>
    <lineage>
        <taxon>Bacteria</taxon>
        <taxon>Pseudomonadati</taxon>
        <taxon>Pseudomonadota</taxon>
        <taxon>Gammaproteobacteria</taxon>
        <taxon>Pseudomonadales</taxon>
        <taxon>Pseudomonadaceae</taxon>
        <taxon>Pseudomonas</taxon>
        <taxon>Pseudomonas syringae</taxon>
    </lineage>
</organism>
<dbReference type="AlphaFoldDB" id="F3G275"/>
<dbReference type="HOGENOM" id="CLU_3102852_0_0_6"/>
<evidence type="ECO:0000313" key="1">
    <source>
        <dbReference type="EMBL" id="EGH41175.1"/>
    </source>
</evidence>
<protein>
    <submittedName>
        <fullName evidence="1">Uncharacterized protein</fullName>
    </submittedName>
</protein>
<accession>F3G275</accession>
<comment type="caution">
    <text evidence="1">The sequence shown here is derived from an EMBL/GenBank/DDBJ whole genome shotgun (WGS) entry which is preliminary data.</text>
</comment>
<proteinExistence type="predicted"/>
<dbReference type="BioCyc" id="PSYR629263:G11X0-282-MONOMER"/>
<dbReference type="EMBL" id="AEAI01000068">
    <property type="protein sequence ID" value="EGH41175.1"/>
    <property type="molecule type" value="Genomic_DNA"/>
</dbReference>
<sequence>MNGETLMGAYKSQAQAVIAGYFFSSSDGFATLGSVSLITLGARLITQGGLV</sequence>
<name>F3G275_PSESJ</name>
<evidence type="ECO:0000313" key="2">
    <source>
        <dbReference type="Proteomes" id="UP000004986"/>
    </source>
</evidence>
<gene>
    <name evidence="1" type="ORF">PSYPI_01577</name>
</gene>